<reference evidence="1" key="1">
    <citation type="submission" date="2021-06" db="EMBL/GenBank/DDBJ databases">
        <authorList>
            <person name="Kallberg Y."/>
            <person name="Tangrot J."/>
            <person name="Rosling A."/>
        </authorList>
    </citation>
    <scope>NUCLEOTIDE SEQUENCE</scope>
    <source>
        <strain evidence="1">87-6 pot B 2015</strain>
    </source>
</reference>
<name>A0A9N9ITE9_FUNMO</name>
<gene>
    <name evidence="1" type="ORF">FMOSSE_LOCUS16595</name>
</gene>
<feature type="non-terminal residue" evidence="1">
    <location>
        <position position="1"/>
    </location>
</feature>
<comment type="caution">
    <text evidence="1">The sequence shown here is derived from an EMBL/GenBank/DDBJ whole genome shotgun (WGS) entry which is preliminary data.</text>
</comment>
<evidence type="ECO:0000313" key="2">
    <source>
        <dbReference type="Proteomes" id="UP000789375"/>
    </source>
</evidence>
<protein>
    <submittedName>
        <fullName evidence="1">5020_t:CDS:1</fullName>
    </submittedName>
</protein>
<accession>A0A9N9ITE9</accession>
<feature type="non-terminal residue" evidence="1">
    <location>
        <position position="105"/>
    </location>
</feature>
<dbReference type="AlphaFoldDB" id="A0A9N9ITE9"/>
<proteinExistence type="predicted"/>
<sequence>FAYAKCCKNQMLQMYPYLEVGKQLCHPHYCSIIEADRSQRRRKLKQKKVIIQKKRKVLEPIEPSNNNNMSQYQCQSFIFASKIQTLTKVLYRQQYQEHANLELDP</sequence>
<dbReference type="Proteomes" id="UP000789375">
    <property type="component" value="Unassembled WGS sequence"/>
</dbReference>
<keyword evidence="2" id="KW-1185">Reference proteome</keyword>
<organism evidence="1 2">
    <name type="scientific">Funneliformis mosseae</name>
    <name type="common">Endomycorrhizal fungus</name>
    <name type="synonym">Glomus mosseae</name>
    <dbReference type="NCBI Taxonomy" id="27381"/>
    <lineage>
        <taxon>Eukaryota</taxon>
        <taxon>Fungi</taxon>
        <taxon>Fungi incertae sedis</taxon>
        <taxon>Mucoromycota</taxon>
        <taxon>Glomeromycotina</taxon>
        <taxon>Glomeromycetes</taxon>
        <taxon>Glomerales</taxon>
        <taxon>Glomeraceae</taxon>
        <taxon>Funneliformis</taxon>
    </lineage>
</organism>
<dbReference type="EMBL" id="CAJVPP010024601">
    <property type="protein sequence ID" value="CAG8749897.1"/>
    <property type="molecule type" value="Genomic_DNA"/>
</dbReference>
<evidence type="ECO:0000313" key="1">
    <source>
        <dbReference type="EMBL" id="CAG8749897.1"/>
    </source>
</evidence>